<comment type="similarity">
    <text evidence="1">Belongs to the p23/wos2 family.</text>
</comment>
<dbReference type="OrthoDB" id="1564555at2759"/>
<evidence type="ECO:0000259" key="3">
    <source>
        <dbReference type="PROSITE" id="PS51203"/>
    </source>
</evidence>
<dbReference type="Pfam" id="PF04969">
    <property type="entry name" value="CS"/>
    <property type="match status" value="1"/>
</dbReference>
<dbReference type="CDD" id="cd06465">
    <property type="entry name" value="p23_hB-ind1_like"/>
    <property type="match status" value="1"/>
</dbReference>
<dbReference type="SUPFAM" id="SSF49764">
    <property type="entry name" value="HSP20-like chaperones"/>
    <property type="match status" value="1"/>
</dbReference>
<feature type="compositionally biased region" description="Low complexity" evidence="2">
    <location>
        <begin position="172"/>
        <end position="184"/>
    </location>
</feature>
<protein>
    <recommendedName>
        <fullName evidence="3">CS domain-containing protein</fullName>
    </recommendedName>
</protein>
<keyword evidence="5" id="KW-0496">Mitochondrion</keyword>
<dbReference type="GO" id="GO:0005829">
    <property type="term" value="C:cytosol"/>
    <property type="evidence" value="ECO:0007669"/>
    <property type="project" value="TreeGrafter"/>
</dbReference>
<dbReference type="GO" id="GO:0051087">
    <property type="term" value="F:protein-folding chaperone binding"/>
    <property type="evidence" value="ECO:0007669"/>
    <property type="project" value="TreeGrafter"/>
</dbReference>
<dbReference type="GO" id="GO:0006457">
    <property type="term" value="P:protein folding"/>
    <property type="evidence" value="ECO:0007669"/>
    <property type="project" value="TreeGrafter"/>
</dbReference>
<dbReference type="OMA" id="WSKWKDE"/>
<feature type="domain" description="CS" evidence="3">
    <location>
        <begin position="6"/>
        <end position="98"/>
    </location>
</feature>
<dbReference type="GO" id="GO:0005634">
    <property type="term" value="C:nucleus"/>
    <property type="evidence" value="ECO:0007669"/>
    <property type="project" value="TreeGrafter"/>
</dbReference>
<dbReference type="STRING" id="37360.A0A0G4J395"/>
<dbReference type="PANTHER" id="PTHR22932:SF1">
    <property type="entry name" value="CO-CHAPERONE PROTEIN DAF-41"/>
    <property type="match status" value="1"/>
</dbReference>
<geneLocation type="mitochondrion" evidence="5"/>
<dbReference type="GO" id="GO:0051879">
    <property type="term" value="F:Hsp90 protein binding"/>
    <property type="evidence" value="ECO:0007669"/>
    <property type="project" value="InterPro"/>
</dbReference>
<evidence type="ECO:0000256" key="2">
    <source>
        <dbReference type="SAM" id="MobiDB-lite"/>
    </source>
</evidence>
<proteinExistence type="inferred from homology"/>
<dbReference type="InterPro" id="IPR007052">
    <property type="entry name" value="CS_dom"/>
</dbReference>
<reference evidence="5 7" key="2">
    <citation type="submission" date="2018-03" db="EMBL/GenBank/DDBJ databases">
        <authorList>
            <person name="Fogelqvist J."/>
        </authorList>
    </citation>
    <scope>NUCLEOTIDE SEQUENCE [LARGE SCALE GENOMIC DNA]</scope>
</reference>
<dbReference type="InterPro" id="IPR045250">
    <property type="entry name" value="p23-like"/>
</dbReference>
<evidence type="ECO:0000313" key="4">
    <source>
        <dbReference type="EMBL" id="CEP02002.1"/>
    </source>
</evidence>
<dbReference type="EMBL" id="CDSF01000122">
    <property type="protein sequence ID" value="CEP02002.1"/>
    <property type="molecule type" value="Genomic_DNA"/>
</dbReference>
<name>A0A0G4J395_PLABS</name>
<feature type="compositionally biased region" description="Acidic residues" evidence="2">
    <location>
        <begin position="157"/>
        <end position="171"/>
    </location>
</feature>
<dbReference type="GO" id="GO:0051131">
    <property type="term" value="P:chaperone-mediated protein complex assembly"/>
    <property type="evidence" value="ECO:0007669"/>
    <property type="project" value="TreeGrafter"/>
</dbReference>
<dbReference type="EMBL" id="OVEO01000010">
    <property type="protein sequence ID" value="SPQ98859.1"/>
    <property type="molecule type" value="Genomic_DNA"/>
</dbReference>
<dbReference type="InterPro" id="IPR008978">
    <property type="entry name" value="HSP20-like_chaperone"/>
</dbReference>
<evidence type="ECO:0000313" key="5">
    <source>
        <dbReference type="EMBL" id="SPQ98859.1"/>
    </source>
</evidence>
<dbReference type="Gene3D" id="2.60.40.790">
    <property type="match status" value="1"/>
</dbReference>
<organism evidence="4 6">
    <name type="scientific">Plasmodiophora brassicae</name>
    <name type="common">Clubroot disease agent</name>
    <dbReference type="NCBI Taxonomy" id="37360"/>
    <lineage>
        <taxon>Eukaryota</taxon>
        <taxon>Sar</taxon>
        <taxon>Rhizaria</taxon>
        <taxon>Endomyxa</taxon>
        <taxon>Phytomyxea</taxon>
        <taxon>Plasmodiophorida</taxon>
        <taxon>Plasmodiophoridae</taxon>
        <taxon>Plasmodiophora</taxon>
    </lineage>
</organism>
<gene>
    <name evidence="4" type="ORF">PBRA_002267</name>
    <name evidence="5" type="ORF">PLBR_LOCUS6074</name>
</gene>
<sequence>MTASEPLVPTLLWGQDKEHIYATINVPDLESADVSFEETKLTFSGSKGERSGDAKEYQMSIELAHPINTSACNWAKRPRNVQIVMAKKESDTKWAQFAKDAKRWKAHISVDWNKWVDSDDEDDVPGRFDDMKDLMGGGMDFSSMMKGASGIPGDINANEEDSDDDLPELEETPAQAPAETEASA</sequence>
<accession>A0A0G4J395</accession>
<evidence type="ECO:0000313" key="7">
    <source>
        <dbReference type="Proteomes" id="UP000290189"/>
    </source>
</evidence>
<dbReference type="Proteomes" id="UP000290189">
    <property type="component" value="Unassembled WGS sequence"/>
</dbReference>
<evidence type="ECO:0000313" key="6">
    <source>
        <dbReference type="Proteomes" id="UP000039324"/>
    </source>
</evidence>
<feature type="region of interest" description="Disordered" evidence="2">
    <location>
        <begin position="143"/>
        <end position="184"/>
    </location>
</feature>
<dbReference type="PROSITE" id="PS51203">
    <property type="entry name" value="CS"/>
    <property type="match status" value="1"/>
</dbReference>
<evidence type="ECO:0000256" key="1">
    <source>
        <dbReference type="ARBA" id="ARBA00025733"/>
    </source>
</evidence>
<reference evidence="4 6" key="1">
    <citation type="submission" date="2015-02" db="EMBL/GenBank/DDBJ databases">
        <authorList>
            <person name="Chooi Y.-H."/>
        </authorList>
    </citation>
    <scope>NUCLEOTIDE SEQUENCE [LARGE SCALE GENOMIC DNA]</scope>
    <source>
        <strain evidence="4">E3</strain>
    </source>
</reference>
<dbReference type="PANTHER" id="PTHR22932">
    <property type="entry name" value="TELOMERASE-BINDING PROTEIN P23 HSP90 CO-CHAPERONE"/>
    <property type="match status" value="1"/>
</dbReference>
<dbReference type="Proteomes" id="UP000039324">
    <property type="component" value="Unassembled WGS sequence"/>
</dbReference>
<dbReference type="AlphaFoldDB" id="A0A0G4J395"/>
<keyword evidence="6" id="KW-1185">Reference proteome</keyword>